<gene>
    <name evidence="1" type="ORF">UFOPK3342_01014</name>
</gene>
<protein>
    <submittedName>
        <fullName evidence="1">Unannotated protein</fullName>
    </submittedName>
</protein>
<name>A0A6J7DSS4_9ZZZZ</name>
<reference evidence="1" key="1">
    <citation type="submission" date="2020-05" db="EMBL/GenBank/DDBJ databases">
        <authorList>
            <person name="Chiriac C."/>
            <person name="Salcher M."/>
            <person name="Ghai R."/>
            <person name="Kavagutti S V."/>
        </authorList>
    </citation>
    <scope>NUCLEOTIDE SEQUENCE</scope>
</reference>
<evidence type="ECO:0000313" key="1">
    <source>
        <dbReference type="EMBL" id="CAB4871674.1"/>
    </source>
</evidence>
<sequence>MISSAKKFTSGLGAIAIALGLSFVAVMPAVAAAPTDAHITLISPVLDATNTSEAAANQKMANGWVGNGWFGDGLIYQRSFVPVGSTINLTYHVADKDGKPLVGQDVKLRINKGYSVSTAILQVDNVITSGIDKPPLDQGFVIHKTDAFGNVTFEVRNLDPTAKSLAEPEPQPESWTSEPNISEDGLNDLHSQMLPEVAGEKPDHSVISEFHYYIPSNPVAPVVTHPTIRLVSPVLTDTNSFVNGKAVRQAYVQTGSTVNVVYKVTDDNGAALANQVVKLHVNKAFSSSNAKMTNGKIATDSKKDSSQGNDQALLEGTTDGYGFVVFSLRNTDTKGEAAAATSADKVLSDPTKGAVFSQIHPEITGATTDVADVTEFHFFGAPAAAAGAAVKITTSAKKTGGKYVLTLGIAGASGKSAKVEITGLKVKTEKVTVANQGFTYTVSAGAKVVKVTIDGKAYTSKITVK</sequence>
<accession>A0A6J7DSS4</accession>
<proteinExistence type="predicted"/>
<organism evidence="1">
    <name type="scientific">freshwater metagenome</name>
    <dbReference type="NCBI Taxonomy" id="449393"/>
    <lineage>
        <taxon>unclassified sequences</taxon>
        <taxon>metagenomes</taxon>
        <taxon>ecological metagenomes</taxon>
    </lineage>
</organism>
<dbReference type="EMBL" id="CAFBLH010000032">
    <property type="protein sequence ID" value="CAB4871674.1"/>
    <property type="molecule type" value="Genomic_DNA"/>
</dbReference>
<dbReference type="AlphaFoldDB" id="A0A6J7DSS4"/>